<sequence>MRSCINERKKHLLKNSIDNYRTFLAIYDEITEDPKLKKQEEIYDLLKTELSHVKTILVSSDNHKIKCKNKMHVFSLEHSYFMVR</sequence>
<dbReference type="EMBL" id="JAFBEC010000010">
    <property type="protein sequence ID" value="MBM7634248.1"/>
    <property type="molecule type" value="Genomic_DNA"/>
</dbReference>
<dbReference type="Proteomes" id="UP000741863">
    <property type="component" value="Unassembled WGS sequence"/>
</dbReference>
<name>A0ABS2PFN7_9BACL</name>
<evidence type="ECO:0000313" key="1">
    <source>
        <dbReference type="EMBL" id="MBM7634248.1"/>
    </source>
</evidence>
<organism evidence="1 2">
    <name type="scientific">Geomicrobium sediminis</name>
    <dbReference type="NCBI Taxonomy" id="1347788"/>
    <lineage>
        <taxon>Bacteria</taxon>
        <taxon>Bacillati</taxon>
        <taxon>Bacillota</taxon>
        <taxon>Bacilli</taxon>
        <taxon>Bacillales</taxon>
        <taxon>Geomicrobium</taxon>
    </lineage>
</organism>
<comment type="caution">
    <text evidence="1">The sequence shown here is derived from an EMBL/GenBank/DDBJ whole genome shotgun (WGS) entry which is preliminary data.</text>
</comment>
<gene>
    <name evidence="1" type="ORF">JOD17_003350</name>
</gene>
<accession>A0ABS2PFN7</accession>
<evidence type="ECO:0000313" key="2">
    <source>
        <dbReference type="Proteomes" id="UP000741863"/>
    </source>
</evidence>
<proteinExistence type="predicted"/>
<reference evidence="1 2" key="1">
    <citation type="submission" date="2021-01" db="EMBL/GenBank/DDBJ databases">
        <title>Genomic Encyclopedia of Type Strains, Phase IV (KMG-IV): sequencing the most valuable type-strain genomes for metagenomic binning, comparative biology and taxonomic classification.</title>
        <authorList>
            <person name="Goeker M."/>
        </authorList>
    </citation>
    <scope>NUCLEOTIDE SEQUENCE [LARGE SCALE GENOMIC DNA]</scope>
    <source>
        <strain evidence="1 2">DSM 25540</strain>
    </source>
</reference>
<keyword evidence="2" id="KW-1185">Reference proteome</keyword>
<protein>
    <submittedName>
        <fullName evidence="1">Uncharacterized protein</fullName>
    </submittedName>
</protein>